<dbReference type="GO" id="GO:0004497">
    <property type="term" value="F:monooxygenase activity"/>
    <property type="evidence" value="ECO:0007669"/>
    <property type="project" value="UniProtKB-KW"/>
</dbReference>
<keyword evidence="6" id="KW-0479">Metal-binding</keyword>
<dbReference type="GO" id="GO:0016705">
    <property type="term" value="F:oxidoreductase activity, acting on paired donors, with incorporation or reduction of molecular oxygen"/>
    <property type="evidence" value="ECO:0007669"/>
    <property type="project" value="InterPro"/>
</dbReference>
<evidence type="ECO:0000256" key="5">
    <source>
        <dbReference type="ARBA" id="ARBA00022692"/>
    </source>
</evidence>
<dbReference type="AlphaFoldDB" id="A0AAD4LEB1"/>
<sequence length="161" mass="18427">MYWWALAMVANPEVQRRAQAELDTVVGRSRIPTFQTLRTIRTYRRWSKILSNCVHFFRYLSPTPRQRTTGPTGCSSLREPYALQTSGSITVTHLLMVRMPRASHLSGSWTRKIIPGPAETREEEHSTYGFGRRICVGTYHQQLTLYLRGHGTICGDPRMGS</sequence>
<gene>
    <name evidence="12" type="ORF">EDB92DRAFT_1549672</name>
</gene>
<keyword evidence="8" id="KW-0560">Oxidoreductase</keyword>
<evidence type="ECO:0000256" key="11">
    <source>
        <dbReference type="ARBA" id="ARBA00023136"/>
    </source>
</evidence>
<accession>A0AAD4LEB1</accession>
<dbReference type="SUPFAM" id="SSF48264">
    <property type="entry name" value="Cytochrome P450"/>
    <property type="match status" value="2"/>
</dbReference>
<dbReference type="Proteomes" id="UP001201163">
    <property type="component" value="Unassembled WGS sequence"/>
</dbReference>
<evidence type="ECO:0000313" key="12">
    <source>
        <dbReference type="EMBL" id="KAH8983919.1"/>
    </source>
</evidence>
<keyword evidence="13" id="KW-1185">Reference proteome</keyword>
<evidence type="ECO:0000256" key="9">
    <source>
        <dbReference type="ARBA" id="ARBA00023004"/>
    </source>
</evidence>
<evidence type="ECO:0000256" key="7">
    <source>
        <dbReference type="ARBA" id="ARBA00022989"/>
    </source>
</evidence>
<dbReference type="InterPro" id="IPR036396">
    <property type="entry name" value="Cyt_P450_sf"/>
</dbReference>
<evidence type="ECO:0000256" key="3">
    <source>
        <dbReference type="ARBA" id="ARBA00010617"/>
    </source>
</evidence>
<keyword evidence="5" id="KW-0812">Transmembrane</keyword>
<evidence type="ECO:0000256" key="2">
    <source>
        <dbReference type="ARBA" id="ARBA00004370"/>
    </source>
</evidence>
<comment type="cofactor">
    <cofactor evidence="1">
        <name>heme</name>
        <dbReference type="ChEBI" id="CHEBI:30413"/>
    </cofactor>
</comment>
<dbReference type="GO" id="GO:0005506">
    <property type="term" value="F:iron ion binding"/>
    <property type="evidence" value="ECO:0007669"/>
    <property type="project" value="InterPro"/>
</dbReference>
<evidence type="ECO:0000256" key="8">
    <source>
        <dbReference type="ARBA" id="ARBA00023002"/>
    </source>
</evidence>
<dbReference type="PANTHER" id="PTHR46300">
    <property type="entry name" value="P450, PUTATIVE (EUROFUNG)-RELATED-RELATED"/>
    <property type="match status" value="1"/>
</dbReference>
<reference evidence="12" key="1">
    <citation type="submission" date="2022-01" db="EMBL/GenBank/DDBJ databases">
        <title>Comparative genomics reveals a dynamic genome evolution in the ectomycorrhizal milk-cap (Lactarius) mushrooms.</title>
        <authorList>
            <consortium name="DOE Joint Genome Institute"/>
            <person name="Lebreton A."/>
            <person name="Tang N."/>
            <person name="Kuo A."/>
            <person name="LaButti K."/>
            <person name="Drula E."/>
            <person name="Barry K."/>
            <person name="Clum A."/>
            <person name="Lipzen A."/>
            <person name="Mousain D."/>
            <person name="Ng V."/>
            <person name="Wang R."/>
            <person name="Wang X."/>
            <person name="Dai Y."/>
            <person name="Henrissat B."/>
            <person name="Grigoriev I.V."/>
            <person name="Guerin-Laguette A."/>
            <person name="Yu F."/>
            <person name="Martin F.M."/>
        </authorList>
    </citation>
    <scope>NUCLEOTIDE SEQUENCE</scope>
    <source>
        <strain evidence="12">QP</strain>
    </source>
</reference>
<evidence type="ECO:0008006" key="14">
    <source>
        <dbReference type="Google" id="ProtNLM"/>
    </source>
</evidence>
<evidence type="ECO:0000256" key="6">
    <source>
        <dbReference type="ARBA" id="ARBA00022723"/>
    </source>
</evidence>
<dbReference type="EMBL" id="JAKELL010000082">
    <property type="protein sequence ID" value="KAH8983919.1"/>
    <property type="molecule type" value="Genomic_DNA"/>
</dbReference>
<evidence type="ECO:0000256" key="4">
    <source>
        <dbReference type="ARBA" id="ARBA00022617"/>
    </source>
</evidence>
<evidence type="ECO:0000256" key="10">
    <source>
        <dbReference type="ARBA" id="ARBA00023033"/>
    </source>
</evidence>
<dbReference type="InterPro" id="IPR050364">
    <property type="entry name" value="Cytochrome_P450_fung"/>
</dbReference>
<comment type="caution">
    <text evidence="12">The sequence shown here is derived from an EMBL/GenBank/DDBJ whole genome shotgun (WGS) entry which is preliminary data.</text>
</comment>
<comment type="similarity">
    <text evidence="3">Belongs to the cytochrome P450 family.</text>
</comment>
<organism evidence="12 13">
    <name type="scientific">Lactarius akahatsu</name>
    <dbReference type="NCBI Taxonomy" id="416441"/>
    <lineage>
        <taxon>Eukaryota</taxon>
        <taxon>Fungi</taxon>
        <taxon>Dikarya</taxon>
        <taxon>Basidiomycota</taxon>
        <taxon>Agaricomycotina</taxon>
        <taxon>Agaricomycetes</taxon>
        <taxon>Russulales</taxon>
        <taxon>Russulaceae</taxon>
        <taxon>Lactarius</taxon>
    </lineage>
</organism>
<dbReference type="Gene3D" id="1.10.630.10">
    <property type="entry name" value="Cytochrome P450"/>
    <property type="match status" value="1"/>
</dbReference>
<keyword evidence="9" id="KW-0408">Iron</keyword>
<dbReference type="GO" id="GO:0020037">
    <property type="term" value="F:heme binding"/>
    <property type="evidence" value="ECO:0007669"/>
    <property type="project" value="InterPro"/>
</dbReference>
<proteinExistence type="inferred from homology"/>
<keyword evidence="7" id="KW-1133">Transmembrane helix</keyword>
<evidence type="ECO:0000313" key="13">
    <source>
        <dbReference type="Proteomes" id="UP001201163"/>
    </source>
</evidence>
<evidence type="ECO:0000256" key="1">
    <source>
        <dbReference type="ARBA" id="ARBA00001971"/>
    </source>
</evidence>
<dbReference type="GO" id="GO:0016020">
    <property type="term" value="C:membrane"/>
    <property type="evidence" value="ECO:0007669"/>
    <property type="project" value="UniProtKB-SubCell"/>
</dbReference>
<dbReference type="PANTHER" id="PTHR46300:SF2">
    <property type="entry name" value="CYTOCHROME P450 MONOOXYGENASE ALNH-RELATED"/>
    <property type="match status" value="1"/>
</dbReference>
<protein>
    <recommendedName>
        <fullName evidence="14">Cytochrome P450</fullName>
    </recommendedName>
</protein>
<keyword evidence="4" id="KW-0349">Heme</keyword>
<name>A0AAD4LEB1_9AGAM</name>
<keyword evidence="11" id="KW-0472">Membrane</keyword>
<comment type="subcellular location">
    <subcellularLocation>
        <location evidence="2">Membrane</location>
    </subcellularLocation>
</comment>
<keyword evidence="10" id="KW-0503">Monooxygenase</keyword>